<keyword evidence="2" id="KW-1185">Reference proteome</keyword>
<dbReference type="Proteomes" id="UP001500604">
    <property type="component" value="Unassembled WGS sequence"/>
</dbReference>
<accession>A0ABP8V251</accession>
<proteinExistence type="predicted"/>
<name>A0ABP8V251_9GAMM</name>
<evidence type="ECO:0000313" key="1">
    <source>
        <dbReference type="EMBL" id="GAA4649861.1"/>
    </source>
</evidence>
<comment type="caution">
    <text evidence="1">The sequence shown here is derived from an EMBL/GenBank/DDBJ whole genome shotgun (WGS) entry which is preliminary data.</text>
</comment>
<protein>
    <submittedName>
        <fullName evidence="1">Uncharacterized protein</fullName>
    </submittedName>
</protein>
<evidence type="ECO:0000313" key="2">
    <source>
        <dbReference type="Proteomes" id="UP001500604"/>
    </source>
</evidence>
<sequence length="61" mass="6437">MTVLYGGMQGRVTRFAMGCRQYVQAIGCNGADQLVGIPFFCCIDQPIGKLLVAVQNGAAIA</sequence>
<organism evidence="1 2">
    <name type="scientific">Kistimonas scapharcae</name>
    <dbReference type="NCBI Taxonomy" id="1036133"/>
    <lineage>
        <taxon>Bacteria</taxon>
        <taxon>Pseudomonadati</taxon>
        <taxon>Pseudomonadota</taxon>
        <taxon>Gammaproteobacteria</taxon>
        <taxon>Oceanospirillales</taxon>
        <taxon>Endozoicomonadaceae</taxon>
        <taxon>Kistimonas</taxon>
    </lineage>
</organism>
<reference evidence="2" key="1">
    <citation type="journal article" date="2019" name="Int. J. Syst. Evol. Microbiol.">
        <title>The Global Catalogue of Microorganisms (GCM) 10K type strain sequencing project: providing services to taxonomists for standard genome sequencing and annotation.</title>
        <authorList>
            <consortium name="The Broad Institute Genomics Platform"/>
            <consortium name="The Broad Institute Genome Sequencing Center for Infectious Disease"/>
            <person name="Wu L."/>
            <person name="Ma J."/>
        </authorList>
    </citation>
    <scope>NUCLEOTIDE SEQUENCE [LARGE SCALE GENOMIC DNA]</scope>
    <source>
        <strain evidence="2">JCM 17805</strain>
    </source>
</reference>
<dbReference type="EMBL" id="BAABFL010000325">
    <property type="protein sequence ID" value="GAA4649861.1"/>
    <property type="molecule type" value="Genomic_DNA"/>
</dbReference>
<gene>
    <name evidence="1" type="ORF">GCM10023116_21420</name>
</gene>